<feature type="transmembrane region" description="Helical" evidence="5">
    <location>
        <begin position="7"/>
        <end position="26"/>
    </location>
</feature>
<evidence type="ECO:0000256" key="5">
    <source>
        <dbReference type="SAM" id="Phobius"/>
    </source>
</evidence>
<dbReference type="AlphaFoldDB" id="A0A1X1ZJ47"/>
<gene>
    <name evidence="6" type="ORF">AWC19_11340</name>
</gene>
<name>A0A1X1ZJ47_9MYCO</name>
<evidence type="ECO:0000256" key="4">
    <source>
        <dbReference type="ARBA" id="ARBA00023136"/>
    </source>
</evidence>
<dbReference type="InterPro" id="IPR007318">
    <property type="entry name" value="Phopholipid_MeTrfase"/>
</dbReference>
<dbReference type="EMBL" id="LQPJ01000108">
    <property type="protein sequence ID" value="ORW23394.1"/>
    <property type="molecule type" value="Genomic_DNA"/>
</dbReference>
<keyword evidence="4 5" id="KW-0472">Membrane</keyword>
<evidence type="ECO:0000256" key="1">
    <source>
        <dbReference type="ARBA" id="ARBA00004127"/>
    </source>
</evidence>
<evidence type="ECO:0000313" key="7">
    <source>
        <dbReference type="Proteomes" id="UP000193529"/>
    </source>
</evidence>
<dbReference type="InterPro" id="IPR052527">
    <property type="entry name" value="Metal_cation-efflux_comp"/>
</dbReference>
<comment type="subcellular location">
    <subcellularLocation>
        <location evidence="1">Endomembrane system</location>
        <topology evidence="1">Multi-pass membrane protein</topology>
    </subcellularLocation>
</comment>
<dbReference type="Pfam" id="PF04191">
    <property type="entry name" value="PEMT"/>
    <property type="match status" value="1"/>
</dbReference>
<keyword evidence="7" id="KW-1185">Reference proteome</keyword>
<evidence type="ECO:0000256" key="2">
    <source>
        <dbReference type="ARBA" id="ARBA00022692"/>
    </source>
</evidence>
<feature type="transmembrane region" description="Helical" evidence="5">
    <location>
        <begin position="32"/>
        <end position="53"/>
    </location>
</feature>
<keyword evidence="2 5" id="KW-0812">Transmembrane</keyword>
<evidence type="ECO:0000313" key="6">
    <source>
        <dbReference type="EMBL" id="ORW23394.1"/>
    </source>
</evidence>
<dbReference type="STRING" id="153971.AWC19_11340"/>
<dbReference type="OrthoDB" id="7203053at2"/>
<dbReference type="RefSeq" id="WP_085079026.1">
    <property type="nucleotide sequence ID" value="NZ_JACKRZ010000020.1"/>
</dbReference>
<proteinExistence type="predicted"/>
<feature type="transmembrane region" description="Helical" evidence="5">
    <location>
        <begin position="108"/>
        <end position="129"/>
    </location>
</feature>
<feature type="transmembrane region" description="Helical" evidence="5">
    <location>
        <begin position="74"/>
        <end position="96"/>
    </location>
</feature>
<protein>
    <submittedName>
        <fullName evidence="6">Uncharacterized protein</fullName>
    </submittedName>
</protein>
<dbReference type="PROSITE" id="PS50244">
    <property type="entry name" value="S5A_REDUCTASE"/>
    <property type="match status" value="1"/>
</dbReference>
<comment type="caution">
    <text evidence="6">The sequence shown here is derived from an EMBL/GenBank/DDBJ whole genome shotgun (WGS) entry which is preliminary data.</text>
</comment>
<dbReference type="Proteomes" id="UP000193529">
    <property type="component" value="Unassembled WGS sequence"/>
</dbReference>
<evidence type="ECO:0000256" key="3">
    <source>
        <dbReference type="ARBA" id="ARBA00022989"/>
    </source>
</evidence>
<dbReference type="GO" id="GO:0012505">
    <property type="term" value="C:endomembrane system"/>
    <property type="evidence" value="ECO:0007669"/>
    <property type="project" value="UniProtKB-SubCell"/>
</dbReference>
<dbReference type="PANTHER" id="PTHR43847:SF1">
    <property type="entry name" value="BLL3993 PROTEIN"/>
    <property type="match status" value="1"/>
</dbReference>
<dbReference type="Gene3D" id="1.20.120.1630">
    <property type="match status" value="1"/>
</dbReference>
<sequence>MKTGIRLALSSVLGLVAVGLILFLPAGTLKYWQGWVFIAVFTLATLIPTIYLARKNPAALQRRMHGGPQAETRTAQKVIITGSFLDLFAMMVLSAFDHRMGWSTVPPWLSVLGDVLVVVGLSIAMLVVVENSYAAATVTVESGQRVVSGGLYKFVRHPMYVGNVVMMMGIPLALDSYWALLFLVPGFAVLVFRILDEEKLLTQELAGYREYTQRVRYRLVPNVW</sequence>
<reference evidence="6 7" key="1">
    <citation type="submission" date="2016-01" db="EMBL/GenBank/DDBJ databases">
        <title>The new phylogeny of the genus Mycobacterium.</title>
        <authorList>
            <person name="Tarcisio F."/>
            <person name="Conor M."/>
            <person name="Antonella G."/>
            <person name="Elisabetta G."/>
            <person name="Giulia F.S."/>
            <person name="Sara T."/>
            <person name="Anna F."/>
            <person name="Clotilde B."/>
            <person name="Roberto B."/>
            <person name="Veronica D.S."/>
            <person name="Fabio R."/>
            <person name="Monica P."/>
            <person name="Olivier J."/>
            <person name="Enrico T."/>
            <person name="Nicola S."/>
        </authorList>
    </citation>
    <scope>NUCLEOTIDE SEQUENCE [LARGE SCALE GENOMIC DNA]</scope>
    <source>
        <strain evidence="6 7">DSM 44572</strain>
    </source>
</reference>
<dbReference type="PANTHER" id="PTHR43847">
    <property type="entry name" value="BLL3993 PROTEIN"/>
    <property type="match status" value="1"/>
</dbReference>
<organism evidence="6 7">
    <name type="scientific">Mycobacterium palustre</name>
    <dbReference type="NCBI Taxonomy" id="153971"/>
    <lineage>
        <taxon>Bacteria</taxon>
        <taxon>Bacillati</taxon>
        <taxon>Actinomycetota</taxon>
        <taxon>Actinomycetes</taxon>
        <taxon>Mycobacteriales</taxon>
        <taxon>Mycobacteriaceae</taxon>
        <taxon>Mycobacterium</taxon>
        <taxon>Mycobacterium simiae complex</taxon>
    </lineage>
</organism>
<accession>A0A1X1ZJ47</accession>
<keyword evidence="3 5" id="KW-1133">Transmembrane helix</keyword>